<accession>A0A9W7AS22</accession>
<evidence type="ECO:0000313" key="4">
    <source>
        <dbReference type="Proteomes" id="UP001165122"/>
    </source>
</evidence>
<comment type="caution">
    <text evidence="3">The sequence shown here is derived from an EMBL/GenBank/DDBJ whole genome shotgun (WGS) entry which is preliminary data.</text>
</comment>
<feature type="domain" description="Domain of unknown function at the cortex 1" evidence="2">
    <location>
        <begin position="77"/>
        <end position="281"/>
    </location>
</feature>
<feature type="region of interest" description="Disordered" evidence="1">
    <location>
        <begin position="1"/>
        <end position="20"/>
    </location>
</feature>
<organism evidence="3 4">
    <name type="scientific">Triparma laevis f. longispina</name>
    <dbReference type="NCBI Taxonomy" id="1714387"/>
    <lineage>
        <taxon>Eukaryota</taxon>
        <taxon>Sar</taxon>
        <taxon>Stramenopiles</taxon>
        <taxon>Ochrophyta</taxon>
        <taxon>Bolidophyceae</taxon>
        <taxon>Parmales</taxon>
        <taxon>Triparmaceae</taxon>
        <taxon>Triparma</taxon>
    </lineage>
</organism>
<evidence type="ECO:0000256" key="1">
    <source>
        <dbReference type="SAM" id="MobiDB-lite"/>
    </source>
</evidence>
<evidence type="ECO:0000313" key="3">
    <source>
        <dbReference type="EMBL" id="GMH74482.1"/>
    </source>
</evidence>
<dbReference type="OrthoDB" id="418495at2759"/>
<reference evidence="4" key="1">
    <citation type="journal article" date="2023" name="Commun. Biol.">
        <title>Genome analysis of Parmales, the sister group of diatoms, reveals the evolutionary specialization of diatoms from phago-mixotrophs to photoautotrophs.</title>
        <authorList>
            <person name="Ban H."/>
            <person name="Sato S."/>
            <person name="Yoshikawa S."/>
            <person name="Yamada K."/>
            <person name="Nakamura Y."/>
            <person name="Ichinomiya M."/>
            <person name="Sato N."/>
            <person name="Blanc-Mathieu R."/>
            <person name="Endo H."/>
            <person name="Kuwata A."/>
            <person name="Ogata H."/>
        </authorList>
    </citation>
    <scope>NUCLEOTIDE SEQUENCE [LARGE SCALE GENOMIC DNA]</scope>
    <source>
        <strain evidence="4">NIES 3700</strain>
    </source>
</reference>
<keyword evidence="4" id="KW-1185">Reference proteome</keyword>
<dbReference type="AlphaFoldDB" id="A0A9W7AS22"/>
<evidence type="ECO:0000259" key="2">
    <source>
        <dbReference type="Pfam" id="PF08588"/>
    </source>
</evidence>
<proteinExistence type="predicted"/>
<dbReference type="EMBL" id="BRXW01000698">
    <property type="protein sequence ID" value="GMH74482.1"/>
    <property type="molecule type" value="Genomic_DNA"/>
</dbReference>
<protein>
    <recommendedName>
        <fullName evidence="2">Domain of unknown function at the cortex 1 domain-containing protein</fullName>
    </recommendedName>
</protein>
<dbReference type="InterPro" id="IPR013897">
    <property type="entry name" value="Duc1"/>
</dbReference>
<name>A0A9W7AS22_9STRA</name>
<sequence>MSAASLRARKGSRPSPYPKPPIFNSSLPPLLVTIVLCLLTFTKAGSPPTFLKASVQAPCTTGEAASDFDGVDLDLSRPCDPIPIKNPFFVGSCLPLIRGSDSLPSEYDFDKEDDVLWEFQFQGKFTRPVKGPIYMSLEIPEKKHFKINFLKRQIVNGVLKFIKIWGYNGLDLDYGSDTVVPHLSCPMYQTADRIHVAYAKADVPRLGESVREEGVETRARREMKESKTLEYWEADKTFTFSFNHTYFDINNWRVSGIPLVGTFNVNSFTDKLRLSIYELEDEEVEVEVGGEGKGLSVLKVSKAKHRDKKKNYLAWFMLERGEEGEEGGG</sequence>
<dbReference type="Pfam" id="PF08588">
    <property type="entry name" value="Duc1"/>
    <property type="match status" value="1"/>
</dbReference>
<gene>
    <name evidence="3" type="ORF">TrLO_g15846</name>
</gene>
<dbReference type="Proteomes" id="UP001165122">
    <property type="component" value="Unassembled WGS sequence"/>
</dbReference>